<dbReference type="GeneTree" id="ENSGT00990000204662"/>
<dbReference type="AlphaFoldDB" id="A0AAY5F5R7"/>
<reference evidence="3" key="2">
    <citation type="submission" date="2025-08" db="UniProtKB">
        <authorList>
            <consortium name="Ensembl"/>
        </authorList>
    </citation>
    <scope>IDENTIFICATION</scope>
</reference>
<reference evidence="3 4" key="1">
    <citation type="submission" date="2020-05" db="EMBL/GenBank/DDBJ databases">
        <title>Electrophorus electricus (electric eel) genome, fEleEle1, primary haplotype.</title>
        <authorList>
            <person name="Myers G."/>
            <person name="Meyer A."/>
            <person name="Fedrigo O."/>
            <person name="Formenti G."/>
            <person name="Rhie A."/>
            <person name="Tracey A."/>
            <person name="Sims Y."/>
            <person name="Jarvis E.D."/>
        </authorList>
    </citation>
    <scope>NUCLEOTIDE SEQUENCE [LARGE SCALE GENOMIC DNA]</scope>
</reference>
<accession>A0AAY5F5R7</accession>
<keyword evidence="1" id="KW-0433">Leucine-rich repeat</keyword>
<dbReference type="SUPFAM" id="SSF52058">
    <property type="entry name" value="L domain-like"/>
    <property type="match status" value="1"/>
</dbReference>
<dbReference type="PANTHER" id="PTHR24366:SF96">
    <property type="entry name" value="LEUCINE RICH REPEAT CONTAINING 53"/>
    <property type="match status" value="1"/>
</dbReference>
<reference evidence="3" key="3">
    <citation type="submission" date="2025-09" db="UniProtKB">
        <authorList>
            <consortium name="Ensembl"/>
        </authorList>
    </citation>
    <scope>IDENTIFICATION</scope>
</reference>
<dbReference type="PANTHER" id="PTHR24366">
    <property type="entry name" value="IG(IMMUNOGLOBULIN) AND LRR(LEUCINE RICH REPEAT) DOMAINS"/>
    <property type="match status" value="1"/>
</dbReference>
<dbReference type="InterPro" id="IPR032675">
    <property type="entry name" value="LRR_dom_sf"/>
</dbReference>
<dbReference type="Proteomes" id="UP000314983">
    <property type="component" value="Chromosome 17"/>
</dbReference>
<keyword evidence="2" id="KW-0677">Repeat</keyword>
<dbReference type="Pfam" id="PF00560">
    <property type="entry name" value="LRR_1"/>
    <property type="match status" value="1"/>
</dbReference>
<evidence type="ECO:0000313" key="3">
    <source>
        <dbReference type="Ensembl" id="ENSEEEP00000064368.1"/>
    </source>
</evidence>
<dbReference type="Ensembl" id="ENSEEET00000063854.1">
    <property type="protein sequence ID" value="ENSEEEP00000064368.1"/>
    <property type="gene ID" value="ENSEEEG00000028646.1"/>
</dbReference>
<dbReference type="PROSITE" id="PS51450">
    <property type="entry name" value="LRR"/>
    <property type="match status" value="2"/>
</dbReference>
<organism evidence="3 4">
    <name type="scientific">Electrophorus electricus</name>
    <name type="common">Electric eel</name>
    <name type="synonym">Gymnotus electricus</name>
    <dbReference type="NCBI Taxonomy" id="8005"/>
    <lineage>
        <taxon>Eukaryota</taxon>
        <taxon>Metazoa</taxon>
        <taxon>Chordata</taxon>
        <taxon>Craniata</taxon>
        <taxon>Vertebrata</taxon>
        <taxon>Euteleostomi</taxon>
        <taxon>Actinopterygii</taxon>
        <taxon>Neopterygii</taxon>
        <taxon>Teleostei</taxon>
        <taxon>Ostariophysi</taxon>
        <taxon>Gymnotiformes</taxon>
        <taxon>Gymnotoidei</taxon>
        <taxon>Gymnotidae</taxon>
        <taxon>Electrophorus</taxon>
    </lineage>
</organism>
<keyword evidence="4" id="KW-1185">Reference proteome</keyword>
<evidence type="ECO:0000313" key="4">
    <source>
        <dbReference type="Proteomes" id="UP000314983"/>
    </source>
</evidence>
<evidence type="ECO:0000256" key="2">
    <source>
        <dbReference type="ARBA" id="ARBA00022737"/>
    </source>
</evidence>
<evidence type="ECO:0000256" key="1">
    <source>
        <dbReference type="ARBA" id="ARBA00022614"/>
    </source>
</evidence>
<dbReference type="InterPro" id="IPR001611">
    <property type="entry name" value="Leu-rich_rpt"/>
</dbReference>
<dbReference type="Gene3D" id="3.80.10.10">
    <property type="entry name" value="Ribonuclease Inhibitor"/>
    <property type="match status" value="1"/>
</dbReference>
<name>A0AAY5F5R7_ELEEL</name>
<proteinExistence type="predicted"/>
<protein>
    <submittedName>
        <fullName evidence="3">Uncharacterized protein</fullName>
    </submittedName>
</protein>
<sequence>MLDLNLFWRNSVFCWGARTLLPLKSCMLDSGNVTCLDSQEIELPLVVPQWTNTLILRGINISALPESAFLVNGTDLEFKTLQLSWNNIREFDDVRCPTGCLRNLQRLDLSGNRLKAIPIARFDNLNLNTLVLTNNSIENIGGNNVSKTKRGLPVEKLLMEDINCINAELETVSYVFLETRAVTRMEVYHYRYEQDSDPRLET</sequence>